<evidence type="ECO:0000313" key="1">
    <source>
        <dbReference type="EMBL" id="MCT2557360.1"/>
    </source>
</evidence>
<dbReference type="RefSeq" id="WP_259960124.1">
    <property type="nucleotide sequence ID" value="NZ_JAOAMV010000001.1"/>
</dbReference>
<comment type="caution">
    <text evidence="1">The sequence shown here is derived from an EMBL/GenBank/DDBJ whole genome shotgun (WGS) entry which is preliminary data.</text>
</comment>
<protein>
    <submittedName>
        <fullName evidence="1">DUF2924 domain-containing protein</fullName>
    </submittedName>
</protein>
<dbReference type="AlphaFoldDB" id="A0A9X2VXZ7"/>
<keyword evidence="2" id="KW-1185">Reference proteome</keyword>
<dbReference type="Pfam" id="PF11149">
    <property type="entry name" value="DUF2924"/>
    <property type="match status" value="1"/>
</dbReference>
<evidence type="ECO:0000313" key="2">
    <source>
        <dbReference type="Proteomes" id="UP001142648"/>
    </source>
</evidence>
<proteinExistence type="predicted"/>
<gene>
    <name evidence="1" type="ORF">N0B51_00010</name>
</gene>
<reference evidence="1" key="1">
    <citation type="submission" date="2022-09" db="EMBL/GenBank/DDBJ databases">
        <title>The genome sequence of Tsuneonella sp. YG55.</title>
        <authorList>
            <person name="Liu Y."/>
        </authorList>
    </citation>
    <scope>NUCLEOTIDE SEQUENCE</scope>
    <source>
        <strain evidence="1">YG55</strain>
    </source>
</reference>
<dbReference type="Proteomes" id="UP001142648">
    <property type="component" value="Unassembled WGS sequence"/>
</dbReference>
<sequence>MARLDERLAALADMKPAALRHEWERAYGMPAPRISGELLRMGIAYRLQEKVHGGLSRCSTTALKAASDRGPPIKAGTRLVRSWHGRTVTVEVSENGFVFEDQQYASLSAIAREVTGTNWSGPRFFGLDGKASRG</sequence>
<dbReference type="InterPro" id="IPR021322">
    <property type="entry name" value="DUF2924"/>
</dbReference>
<name>A0A9X2VXZ7_9SPHN</name>
<dbReference type="EMBL" id="JAOAMV010000001">
    <property type="protein sequence ID" value="MCT2557360.1"/>
    <property type="molecule type" value="Genomic_DNA"/>
</dbReference>
<organism evidence="1 2">
    <name type="scientific">Tsuneonella litorea</name>
    <dbReference type="NCBI Taxonomy" id="2976475"/>
    <lineage>
        <taxon>Bacteria</taxon>
        <taxon>Pseudomonadati</taxon>
        <taxon>Pseudomonadota</taxon>
        <taxon>Alphaproteobacteria</taxon>
        <taxon>Sphingomonadales</taxon>
        <taxon>Erythrobacteraceae</taxon>
        <taxon>Tsuneonella</taxon>
    </lineage>
</organism>
<accession>A0A9X2VXZ7</accession>